<dbReference type="GO" id="GO:0004519">
    <property type="term" value="F:endonuclease activity"/>
    <property type="evidence" value="ECO:0007669"/>
    <property type="project" value="InterPro"/>
</dbReference>
<gene>
    <name evidence="4" type="ORF">US68_C0021G0003</name>
</gene>
<accession>A0A0G0I321</accession>
<evidence type="ECO:0000256" key="2">
    <source>
        <dbReference type="SAM" id="MobiDB-lite"/>
    </source>
</evidence>
<organism evidence="4 5">
    <name type="scientific">Candidatus Shapirobacteria bacterium GW2011_GWE1_38_10</name>
    <dbReference type="NCBI Taxonomy" id="1618488"/>
    <lineage>
        <taxon>Bacteria</taxon>
        <taxon>Candidatus Shapironibacteriota</taxon>
    </lineage>
</organism>
<dbReference type="NCBIfam" id="TIGR01453">
    <property type="entry name" value="grpIintron_endo"/>
    <property type="match status" value="1"/>
</dbReference>
<protein>
    <recommendedName>
        <fullName evidence="3">GIY-YIG domain-containing protein</fullName>
    </recommendedName>
</protein>
<evidence type="ECO:0000313" key="4">
    <source>
        <dbReference type="EMBL" id="KKQ48967.1"/>
    </source>
</evidence>
<evidence type="ECO:0000313" key="5">
    <source>
        <dbReference type="Proteomes" id="UP000034231"/>
    </source>
</evidence>
<reference evidence="4 5" key="1">
    <citation type="journal article" date="2015" name="Nature">
        <title>rRNA introns, odd ribosomes, and small enigmatic genomes across a large radiation of phyla.</title>
        <authorList>
            <person name="Brown C.T."/>
            <person name="Hug L.A."/>
            <person name="Thomas B.C."/>
            <person name="Sharon I."/>
            <person name="Castelle C.J."/>
            <person name="Singh A."/>
            <person name="Wilkins M.J."/>
            <person name="Williams K.H."/>
            <person name="Banfield J.F."/>
        </authorList>
    </citation>
    <scope>NUCLEOTIDE SEQUENCE [LARGE SCALE GENOMIC DNA]</scope>
</reference>
<dbReference type="Pfam" id="PF01541">
    <property type="entry name" value="GIY-YIG"/>
    <property type="match status" value="1"/>
</dbReference>
<dbReference type="SUPFAM" id="SSF64496">
    <property type="entry name" value="DNA-binding domain of intron-encoded endonucleases"/>
    <property type="match status" value="1"/>
</dbReference>
<dbReference type="InterPro" id="IPR003611">
    <property type="entry name" value="NUMOD3"/>
</dbReference>
<feature type="domain" description="GIY-YIG" evidence="3">
    <location>
        <begin position="3"/>
        <end position="89"/>
    </location>
</feature>
<dbReference type="InterPro" id="IPR000305">
    <property type="entry name" value="GIY-YIG_endonuc"/>
</dbReference>
<comment type="similarity">
    <text evidence="1">To endonucleases of group I introns of fungi and phage.</text>
</comment>
<dbReference type="Gene3D" id="3.40.1440.10">
    <property type="entry name" value="GIY-YIG endonuclease"/>
    <property type="match status" value="1"/>
</dbReference>
<dbReference type="AlphaFoldDB" id="A0A0G0I321"/>
<dbReference type="Pfam" id="PF07460">
    <property type="entry name" value="NUMOD3"/>
    <property type="match status" value="3"/>
</dbReference>
<dbReference type="SMART" id="SM00465">
    <property type="entry name" value="GIYc"/>
    <property type="match status" value="1"/>
</dbReference>
<dbReference type="EMBL" id="LBTX01000021">
    <property type="protein sequence ID" value="KKQ48967.1"/>
    <property type="molecule type" value="Genomic_DNA"/>
</dbReference>
<dbReference type="GO" id="GO:0003677">
    <property type="term" value="F:DNA binding"/>
    <property type="evidence" value="ECO:0007669"/>
    <property type="project" value="InterPro"/>
</dbReference>
<dbReference type="PROSITE" id="PS50164">
    <property type="entry name" value="GIY_YIG"/>
    <property type="match status" value="1"/>
</dbReference>
<proteinExistence type="predicted"/>
<dbReference type="SMART" id="SM00496">
    <property type="entry name" value="IENR2"/>
    <property type="match status" value="8"/>
</dbReference>
<feature type="region of interest" description="Disordered" evidence="2">
    <location>
        <begin position="196"/>
        <end position="251"/>
    </location>
</feature>
<name>A0A0G0I321_9BACT</name>
<dbReference type="SUPFAM" id="SSF82771">
    <property type="entry name" value="GIY-YIG endonuclease"/>
    <property type="match status" value="1"/>
</dbReference>
<feature type="compositionally biased region" description="Basic residues" evidence="2">
    <location>
        <begin position="240"/>
        <end position="251"/>
    </location>
</feature>
<evidence type="ECO:0000256" key="1">
    <source>
        <dbReference type="ARBA" id="ARBA00010045"/>
    </source>
</evidence>
<evidence type="ECO:0000259" key="3">
    <source>
        <dbReference type="PROSITE" id="PS50164"/>
    </source>
</evidence>
<sequence length="251" mass="29174">MKRISGVYMILNRINGKKYIGSSKDVYNRWNQHLTELRKGKHTKHIQAAYYKYGEESFVFMVIEIIKYLDQLTTREQYWKDFYKSYDRIYGYDICRYASSTLGYKHTEKTKKKISLAHNGKINSEETRGKISLANKGENHPLFGKHHTEETRKRMSLIHIGKHPSEETKAKIGLANKGKHILSEELKRKLSLANKGKHLSKEHKEKISLALKGKPLSEETKKKMSLSGKGKPKSEETKIKMRIAAKKRANH</sequence>
<dbReference type="InterPro" id="IPR035901">
    <property type="entry name" value="GIY-YIG_endonuc_sf"/>
</dbReference>
<dbReference type="Proteomes" id="UP000034231">
    <property type="component" value="Unassembled WGS sequence"/>
</dbReference>
<dbReference type="InterPro" id="IPR006350">
    <property type="entry name" value="Intron_endoG1"/>
</dbReference>
<comment type="caution">
    <text evidence="4">The sequence shown here is derived from an EMBL/GenBank/DDBJ whole genome shotgun (WGS) entry which is preliminary data.</text>
</comment>